<evidence type="ECO:0000256" key="3">
    <source>
        <dbReference type="ARBA" id="ARBA00022842"/>
    </source>
</evidence>
<proteinExistence type="inferred from homology"/>
<feature type="binding site" evidence="6">
    <location>
        <position position="178"/>
    </location>
    <ligand>
        <name>Mg(2+)</name>
        <dbReference type="ChEBI" id="CHEBI:18420"/>
    </ligand>
</feature>
<evidence type="ECO:0000313" key="10">
    <source>
        <dbReference type="Proteomes" id="UP000199421"/>
    </source>
</evidence>
<dbReference type="InterPro" id="IPR013342">
    <property type="entry name" value="Mandelate_racemase_C"/>
</dbReference>
<dbReference type="CDD" id="cd03319">
    <property type="entry name" value="L-Ala-DL-Glu_epimerase"/>
    <property type="match status" value="1"/>
</dbReference>
<organism evidence="9 10">
    <name type="scientific">Olivibacter domesticus</name>
    <name type="common">Pseudosphingobacterium domesticum</name>
    <dbReference type="NCBI Taxonomy" id="407022"/>
    <lineage>
        <taxon>Bacteria</taxon>
        <taxon>Pseudomonadati</taxon>
        <taxon>Bacteroidota</taxon>
        <taxon>Sphingobacteriia</taxon>
        <taxon>Sphingobacteriales</taxon>
        <taxon>Sphingobacteriaceae</taxon>
        <taxon>Olivibacter</taxon>
    </lineage>
</organism>
<dbReference type="SMART" id="SM00922">
    <property type="entry name" value="MR_MLE"/>
    <property type="match status" value="1"/>
</dbReference>
<dbReference type="AlphaFoldDB" id="A0A1H7HHW8"/>
<dbReference type="GO" id="GO:0016855">
    <property type="term" value="F:racemase and epimerase activity, acting on amino acids and derivatives"/>
    <property type="evidence" value="ECO:0007669"/>
    <property type="project" value="UniProtKB-UniRule"/>
</dbReference>
<dbReference type="PANTHER" id="PTHR48080">
    <property type="entry name" value="D-GALACTONATE DEHYDRATASE-RELATED"/>
    <property type="match status" value="1"/>
</dbReference>
<dbReference type="InterPro" id="IPR034603">
    <property type="entry name" value="Dipeptide_epimerase"/>
</dbReference>
<comment type="cofactor">
    <cofactor evidence="6 7">
        <name>Mg(2+)</name>
        <dbReference type="ChEBI" id="CHEBI:18420"/>
    </cofactor>
    <text evidence="6 7">Binds 1 Mg(2+) ion per subunit.</text>
</comment>
<reference evidence="10" key="1">
    <citation type="submission" date="2016-10" db="EMBL/GenBank/DDBJ databases">
        <authorList>
            <person name="Varghese N."/>
            <person name="Submissions S."/>
        </authorList>
    </citation>
    <scope>NUCLEOTIDE SEQUENCE [LARGE SCALE GENOMIC DNA]</scope>
    <source>
        <strain evidence="10">DSM 18733</strain>
    </source>
</reference>
<keyword evidence="2 6" id="KW-0479">Metal-binding</keyword>
<dbReference type="Pfam" id="PF02746">
    <property type="entry name" value="MR_MLE_N"/>
    <property type="match status" value="1"/>
</dbReference>
<keyword evidence="10" id="KW-1185">Reference proteome</keyword>
<dbReference type="Pfam" id="PF13378">
    <property type="entry name" value="MR_MLE_C"/>
    <property type="match status" value="1"/>
</dbReference>
<evidence type="ECO:0000256" key="7">
    <source>
        <dbReference type="RuleBase" id="RU366006"/>
    </source>
</evidence>
<dbReference type="SFLD" id="SFLDS00001">
    <property type="entry name" value="Enolase"/>
    <property type="match status" value="1"/>
</dbReference>
<dbReference type="Proteomes" id="UP000199421">
    <property type="component" value="Unassembled WGS sequence"/>
</dbReference>
<dbReference type="GO" id="GO:0000287">
    <property type="term" value="F:magnesium ion binding"/>
    <property type="evidence" value="ECO:0007669"/>
    <property type="project" value="UniProtKB-ARBA"/>
</dbReference>
<dbReference type="SUPFAM" id="SSF51604">
    <property type="entry name" value="Enolase C-terminal domain-like"/>
    <property type="match status" value="1"/>
</dbReference>
<keyword evidence="4 7" id="KW-0413">Isomerase</keyword>
<dbReference type="STRING" id="407022.SAMN05661044_00388"/>
<dbReference type="Gene3D" id="3.30.390.10">
    <property type="entry name" value="Enolase-like, N-terminal domain"/>
    <property type="match status" value="1"/>
</dbReference>
<evidence type="ECO:0000313" key="9">
    <source>
        <dbReference type="EMBL" id="SEK49963.1"/>
    </source>
</evidence>
<dbReference type="InterPro" id="IPR034593">
    <property type="entry name" value="DgoD-like"/>
</dbReference>
<evidence type="ECO:0000256" key="6">
    <source>
        <dbReference type="PIRSR" id="PIRSR634603-3"/>
    </source>
</evidence>
<dbReference type="InterPro" id="IPR013341">
    <property type="entry name" value="Mandelate_racemase_N_dom"/>
</dbReference>
<evidence type="ECO:0000259" key="8">
    <source>
        <dbReference type="SMART" id="SM00922"/>
    </source>
</evidence>
<dbReference type="PANTHER" id="PTHR48080:SF3">
    <property type="entry name" value="ENOLASE SUPERFAMILY MEMBER DDB_G0284701"/>
    <property type="match status" value="1"/>
</dbReference>
<evidence type="ECO:0000256" key="1">
    <source>
        <dbReference type="ARBA" id="ARBA00008031"/>
    </source>
</evidence>
<gene>
    <name evidence="9" type="ORF">SAMN05661044_00388</name>
</gene>
<dbReference type="InterPro" id="IPR029017">
    <property type="entry name" value="Enolase-like_N"/>
</dbReference>
<feature type="domain" description="Mandelate racemase/muconate lactonizing enzyme C-terminal" evidence="8">
    <location>
        <begin position="135"/>
        <end position="226"/>
    </location>
</feature>
<feature type="binding site" evidence="6">
    <location>
        <position position="205"/>
    </location>
    <ligand>
        <name>Mg(2+)</name>
        <dbReference type="ChEBI" id="CHEBI:18420"/>
    </ligand>
</feature>
<keyword evidence="3 6" id="KW-0460">Magnesium</keyword>
<dbReference type="SUPFAM" id="SSF54826">
    <property type="entry name" value="Enolase N-terminal domain-like"/>
    <property type="match status" value="1"/>
</dbReference>
<dbReference type="SFLD" id="SFLDG00180">
    <property type="entry name" value="muconate_cycloisomerase"/>
    <property type="match status" value="1"/>
</dbReference>
<dbReference type="Gene3D" id="3.20.20.120">
    <property type="entry name" value="Enolase-like C-terminal domain"/>
    <property type="match status" value="1"/>
</dbReference>
<dbReference type="InterPro" id="IPR029065">
    <property type="entry name" value="Enolase_C-like"/>
</dbReference>
<dbReference type="RefSeq" id="WP_093317585.1">
    <property type="nucleotide sequence ID" value="NZ_FOAF01000001.1"/>
</dbReference>
<sequence length="350" mass="38866">MLKLTYKPYFLKMQYPFRIADNVRTGTPIMLVKISYQRYDGFGEAAMPPRYGEDMQTATAFLNKINFDLFEKPFPLAPILDYIDAIAPGNPAIKAAIDIALHDLWGKVTGKAVHELYGLTPNVLHTAKTISIERPEIMASRVAEAEDFRYLKIKLGTDHDLKIIEAIRGATDKPLYIDANQGWTDTEKAARFIDWLAKQNCIFIEQPLPKHDHKGMQWLKNRSALPIIGDEGIQRLADINNASLFYHGINVKLMKSTGIKEGFDMLVAAKEKGLRTMIGCMSETSCAIAAGAQLGSLAEFIDLDGNLGVTNDPYGAFPCRNGAIHVDNTPGIGLKNVDWNAIESFSTENN</sequence>
<feature type="binding site" evidence="6">
    <location>
        <position position="230"/>
    </location>
    <ligand>
        <name>Mg(2+)</name>
        <dbReference type="ChEBI" id="CHEBI:18420"/>
    </ligand>
</feature>
<dbReference type="EMBL" id="FOAF01000001">
    <property type="protein sequence ID" value="SEK49963.1"/>
    <property type="molecule type" value="Genomic_DNA"/>
</dbReference>
<feature type="active site" description="Proton acceptor; specific for (S)-substrate epimerization" evidence="5">
    <location>
        <position position="252"/>
    </location>
</feature>
<name>A0A1H7HHW8_OLID1</name>
<evidence type="ECO:0000256" key="5">
    <source>
        <dbReference type="PIRSR" id="PIRSR634603-1"/>
    </source>
</evidence>
<dbReference type="OrthoDB" id="9775391at2"/>
<evidence type="ECO:0000256" key="2">
    <source>
        <dbReference type="ARBA" id="ARBA00022723"/>
    </source>
</evidence>
<comment type="similarity">
    <text evidence="1 7">Belongs to the mandelate racemase/muconate lactonizing enzyme family.</text>
</comment>
<accession>A0A1H7HHW8</accession>
<protein>
    <recommendedName>
        <fullName evidence="7">Dipeptide epimerase</fullName>
        <ecNumber evidence="7">5.1.1.-</ecNumber>
    </recommendedName>
</protein>
<evidence type="ECO:0000256" key="4">
    <source>
        <dbReference type="ARBA" id="ARBA00023235"/>
    </source>
</evidence>
<feature type="active site" description="Proton acceptor; specific for (R)-substrate epimerization" evidence="5">
    <location>
        <position position="154"/>
    </location>
</feature>
<dbReference type="InterPro" id="IPR036849">
    <property type="entry name" value="Enolase-like_C_sf"/>
</dbReference>
<dbReference type="EC" id="5.1.1.-" evidence="7"/>